<protein>
    <submittedName>
        <fullName evidence="1">Uncharacterized protein</fullName>
    </submittedName>
</protein>
<dbReference type="EMBL" id="ADVL01000318">
    <property type="protein sequence ID" value="EFH11820.1"/>
    <property type="molecule type" value="Genomic_DNA"/>
</dbReference>
<organism evidence="1 2">
    <name type="scientific">Pseudoroseomonas cervicalis ATCC 49957</name>
    <dbReference type="NCBI Taxonomy" id="525371"/>
    <lineage>
        <taxon>Bacteria</taxon>
        <taxon>Pseudomonadati</taxon>
        <taxon>Pseudomonadota</taxon>
        <taxon>Alphaproteobacteria</taxon>
        <taxon>Acetobacterales</taxon>
        <taxon>Roseomonadaceae</taxon>
        <taxon>Roseomonas</taxon>
    </lineage>
</organism>
<comment type="caution">
    <text evidence="1">The sequence shown here is derived from an EMBL/GenBank/DDBJ whole genome shotgun (WGS) entry which is preliminary data.</text>
</comment>
<evidence type="ECO:0000313" key="1">
    <source>
        <dbReference type="EMBL" id="EFH11820.1"/>
    </source>
</evidence>
<reference evidence="1 2" key="1">
    <citation type="submission" date="2010-04" db="EMBL/GenBank/DDBJ databases">
        <authorList>
            <person name="Qin X."/>
            <person name="Bachman B."/>
            <person name="Battles P."/>
            <person name="Bell A."/>
            <person name="Bess C."/>
            <person name="Bickham C."/>
            <person name="Chaboub L."/>
            <person name="Chen D."/>
            <person name="Coyle M."/>
            <person name="Deiros D.R."/>
            <person name="Dinh H."/>
            <person name="Forbes L."/>
            <person name="Fowler G."/>
            <person name="Francisco L."/>
            <person name="Fu Q."/>
            <person name="Gubbala S."/>
            <person name="Hale W."/>
            <person name="Han Y."/>
            <person name="Hemphill L."/>
            <person name="Highlander S.K."/>
            <person name="Hirani K."/>
            <person name="Hogues M."/>
            <person name="Jackson L."/>
            <person name="Jakkamsetti A."/>
            <person name="Javaid M."/>
            <person name="Jiang H."/>
            <person name="Korchina V."/>
            <person name="Kovar C."/>
            <person name="Lara F."/>
            <person name="Lee S."/>
            <person name="Mata R."/>
            <person name="Mathew T."/>
            <person name="Moen C."/>
            <person name="Morales K."/>
            <person name="Munidasa M."/>
            <person name="Nazareth L."/>
            <person name="Ngo R."/>
            <person name="Nguyen L."/>
            <person name="Okwuonu G."/>
            <person name="Ongeri F."/>
            <person name="Patil S."/>
            <person name="Petrosino J."/>
            <person name="Pham C."/>
            <person name="Pham P."/>
            <person name="Pu L.-L."/>
            <person name="Puazo M."/>
            <person name="Raj R."/>
            <person name="Reid J."/>
            <person name="Rouhana J."/>
            <person name="Saada N."/>
            <person name="Shang Y."/>
            <person name="Simmons D."/>
            <person name="Thornton R."/>
            <person name="Warren J."/>
            <person name="Weissenberger G."/>
            <person name="Zhang J."/>
            <person name="Zhang L."/>
            <person name="Zhou C."/>
            <person name="Zhu D."/>
            <person name="Muzny D."/>
            <person name="Worley K."/>
            <person name="Gibbs R."/>
        </authorList>
    </citation>
    <scope>NUCLEOTIDE SEQUENCE [LARGE SCALE GENOMIC DNA]</scope>
    <source>
        <strain evidence="1 2">ATCC 49957</strain>
    </source>
</reference>
<dbReference type="AlphaFoldDB" id="D5RLJ5"/>
<dbReference type="HOGENOM" id="CLU_3316225_0_0_5"/>
<keyword evidence="2" id="KW-1185">Reference proteome</keyword>
<proteinExistence type="predicted"/>
<accession>D5RLJ5</accession>
<sequence>MALARLRLFFYEATQCHGRCRAEAPGNASAMNHLPESAA</sequence>
<name>D5RLJ5_9PROT</name>
<evidence type="ECO:0000313" key="2">
    <source>
        <dbReference type="Proteomes" id="UP000005324"/>
    </source>
</evidence>
<gene>
    <name evidence="1" type="ORF">HMPREF0731_1956</name>
</gene>
<dbReference type="Proteomes" id="UP000005324">
    <property type="component" value="Unassembled WGS sequence"/>
</dbReference>